<proteinExistence type="predicted"/>
<dbReference type="InterPro" id="IPR050585">
    <property type="entry name" value="Xaa-Pro_dipeptidyl-ppase/CocE"/>
</dbReference>
<dbReference type="PANTHER" id="PTHR43056:SF5">
    <property type="entry name" value="PEPTIDASE S9 PROLYL OLIGOPEPTIDASE CATALYTIC DOMAIN-CONTAINING PROTEIN"/>
    <property type="match status" value="1"/>
</dbReference>
<keyword evidence="3" id="KW-1185">Reference proteome</keyword>
<dbReference type="EMBL" id="BOOC01000031">
    <property type="protein sequence ID" value="GIH42636.1"/>
    <property type="molecule type" value="Genomic_DNA"/>
</dbReference>
<keyword evidence="2" id="KW-0378">Hydrolase</keyword>
<dbReference type="Proteomes" id="UP000603904">
    <property type="component" value="Unassembled WGS sequence"/>
</dbReference>
<evidence type="ECO:0000313" key="2">
    <source>
        <dbReference type="EMBL" id="GIH42636.1"/>
    </source>
</evidence>
<reference evidence="2 3" key="1">
    <citation type="submission" date="2021-01" db="EMBL/GenBank/DDBJ databases">
        <title>Whole genome shotgun sequence of Microbispora corallina NBRC 16416.</title>
        <authorList>
            <person name="Komaki H."/>
            <person name="Tamura T."/>
        </authorList>
    </citation>
    <scope>NUCLEOTIDE SEQUENCE [LARGE SCALE GENOMIC DNA]</scope>
    <source>
        <strain evidence="2 3">NBRC 16416</strain>
    </source>
</reference>
<sequence>MSAAPAPYGSWASPITAELATTGMTAGQPAFPSYVGLVGDEIWWVEPRPGEDGRTVLMRRTRDGSAVSVLPAPWNVRSRVIEYGGRPWAAATGDRGVVAVFVHHADQRLYAYEPDVPDARPRPLTPVSPIGGGLRWAEPEIDLARGEVRCVLEEFTGEGPGDVRRLLVAVPLDGSAAGDRSAVRQVCDDGHRFVSGARFSPDGRQAIWLAWDHPHMPWDAAELRIADIGPDGTARGVRTLTGGPGDPVAQAEWGADGRVLAACERTGWWNLYSVDPRTGAAEALHPAEEDVAGCQRLGLRWFVPLPGGRVAVLHGTGAQRLAVLDAAGGAPVDVAGPWTEWLPHLDASGGRVVGVAAGSRSPYEVVEVDTATATGRPVNPAPRVPVDAAFLPEPVSRVFTGPGGRPIHAHVYEPRNRDVTGPERERPPYVVWAHGGPGLRAPLTLNLEIAYFTSRGIGVVDVNYGGTPGYGRAYRERLRGQWGVVDVDDCAAVARALVREGLAAAGRLAIRGHSAGGFTAAVSLSATDVYACATLYYPVLDLWSLARGLTHDFEAHYLDSLVGPPASVPERYHERSPASRTAGVTAPFLLLQGADDVICPPDQSKRFLERMAEQGVPHRHLLFEGEGHGFRGRAAMVAALEAELSFYGDVFGFTPAEADPVGR</sequence>
<gene>
    <name evidence="2" type="ORF">Mco01_56360</name>
</gene>
<comment type="caution">
    <text evidence="2">The sequence shown here is derived from an EMBL/GenBank/DDBJ whole genome shotgun (WGS) entry which is preliminary data.</text>
</comment>
<accession>A0ABQ4G6H1</accession>
<dbReference type="Gene3D" id="3.40.50.1820">
    <property type="entry name" value="alpha/beta hydrolase"/>
    <property type="match status" value="1"/>
</dbReference>
<dbReference type="GO" id="GO:0016787">
    <property type="term" value="F:hydrolase activity"/>
    <property type="evidence" value="ECO:0007669"/>
    <property type="project" value="UniProtKB-KW"/>
</dbReference>
<dbReference type="InterPro" id="IPR001375">
    <property type="entry name" value="Peptidase_S9_cat"/>
</dbReference>
<dbReference type="RefSeq" id="WP_204059822.1">
    <property type="nucleotide sequence ID" value="NZ_BAAAGP010000006.1"/>
</dbReference>
<dbReference type="PANTHER" id="PTHR43056">
    <property type="entry name" value="PEPTIDASE S9 PROLYL OLIGOPEPTIDASE"/>
    <property type="match status" value="1"/>
</dbReference>
<feature type="domain" description="Peptidase S9 prolyl oligopeptidase catalytic" evidence="1">
    <location>
        <begin position="446"/>
        <end position="652"/>
    </location>
</feature>
<dbReference type="Pfam" id="PF00326">
    <property type="entry name" value="Peptidase_S9"/>
    <property type="match status" value="1"/>
</dbReference>
<evidence type="ECO:0000313" key="3">
    <source>
        <dbReference type="Proteomes" id="UP000603904"/>
    </source>
</evidence>
<dbReference type="InterPro" id="IPR029058">
    <property type="entry name" value="AB_hydrolase_fold"/>
</dbReference>
<evidence type="ECO:0000259" key="1">
    <source>
        <dbReference type="Pfam" id="PF00326"/>
    </source>
</evidence>
<name>A0ABQ4G6H1_9ACTN</name>
<dbReference type="SUPFAM" id="SSF53474">
    <property type="entry name" value="alpha/beta-Hydrolases"/>
    <property type="match status" value="1"/>
</dbReference>
<organism evidence="2 3">
    <name type="scientific">Microbispora corallina</name>
    <dbReference type="NCBI Taxonomy" id="83302"/>
    <lineage>
        <taxon>Bacteria</taxon>
        <taxon>Bacillati</taxon>
        <taxon>Actinomycetota</taxon>
        <taxon>Actinomycetes</taxon>
        <taxon>Streptosporangiales</taxon>
        <taxon>Streptosporangiaceae</taxon>
        <taxon>Microbispora</taxon>
    </lineage>
</organism>
<dbReference type="SUPFAM" id="SSF82171">
    <property type="entry name" value="DPP6 N-terminal domain-like"/>
    <property type="match status" value="1"/>
</dbReference>
<protein>
    <submittedName>
        <fullName evidence="2">Acyl-peptide hydrolase</fullName>
    </submittedName>
</protein>